<dbReference type="OrthoDB" id="3710983at2"/>
<keyword evidence="4" id="KW-0804">Transcription</keyword>
<feature type="domain" description="PTS EIIA type-2" evidence="5">
    <location>
        <begin position="499"/>
        <end position="638"/>
    </location>
</feature>
<keyword evidence="9" id="KW-1185">Reference proteome</keyword>
<keyword evidence="3" id="KW-0805">Transcription regulation</keyword>
<keyword evidence="1" id="KW-0808">Transferase</keyword>
<dbReference type="AlphaFoldDB" id="A0A2V3WCV8"/>
<dbReference type="InterPro" id="IPR016152">
    <property type="entry name" value="PTrfase/Anion_transptr"/>
</dbReference>
<evidence type="ECO:0000256" key="3">
    <source>
        <dbReference type="ARBA" id="ARBA00023015"/>
    </source>
</evidence>
<dbReference type="CDD" id="cd05568">
    <property type="entry name" value="PTS_IIB_bgl_like"/>
    <property type="match status" value="1"/>
</dbReference>
<reference evidence="8 9" key="1">
    <citation type="submission" date="2018-05" db="EMBL/GenBank/DDBJ databases">
        <title>Genomic Encyclopedia of Type Strains, Phase IV (KMG-IV): sequencing the most valuable type-strain genomes for metagenomic binning, comparative biology and taxonomic classification.</title>
        <authorList>
            <person name="Goeker M."/>
        </authorList>
    </citation>
    <scope>NUCLEOTIDE SEQUENCE [LARGE SCALE GENOMIC DNA]</scope>
    <source>
        <strain evidence="8 9">DSM 22440</strain>
    </source>
</reference>
<dbReference type="GO" id="GO:0009401">
    <property type="term" value="P:phosphoenolpyruvate-dependent sugar phosphotransferase system"/>
    <property type="evidence" value="ECO:0007669"/>
    <property type="project" value="InterPro"/>
</dbReference>
<dbReference type="PANTHER" id="PTHR30185">
    <property type="entry name" value="CRYPTIC BETA-GLUCOSIDE BGL OPERON ANTITERMINATOR"/>
    <property type="match status" value="1"/>
</dbReference>
<dbReference type="InterPro" id="IPR036388">
    <property type="entry name" value="WH-like_DNA-bd_sf"/>
</dbReference>
<dbReference type="Gene3D" id="3.40.50.2300">
    <property type="match status" value="1"/>
</dbReference>
<dbReference type="PROSITE" id="PS51094">
    <property type="entry name" value="PTS_EIIA_TYPE_2"/>
    <property type="match status" value="1"/>
</dbReference>
<dbReference type="SUPFAM" id="SSF55804">
    <property type="entry name" value="Phoshotransferase/anion transport protein"/>
    <property type="match status" value="1"/>
</dbReference>
<comment type="caution">
    <text evidence="8">The sequence shown here is derived from an EMBL/GenBank/DDBJ whole genome shotgun (WGS) entry which is preliminary data.</text>
</comment>
<name>A0A2V3WCV8_9BACI</name>
<dbReference type="EMBL" id="QJJR01000007">
    <property type="protein sequence ID" value="PXW90954.1"/>
    <property type="molecule type" value="Genomic_DNA"/>
</dbReference>
<dbReference type="PANTHER" id="PTHR30185:SF18">
    <property type="entry name" value="TRANSCRIPTIONAL REGULATOR MTLR"/>
    <property type="match status" value="1"/>
</dbReference>
<dbReference type="InterPro" id="IPR050661">
    <property type="entry name" value="BglG_antiterminators"/>
</dbReference>
<organism evidence="8 9">
    <name type="scientific">Streptohalobacillus salinus</name>
    <dbReference type="NCBI Taxonomy" id="621096"/>
    <lineage>
        <taxon>Bacteria</taxon>
        <taxon>Bacillati</taxon>
        <taxon>Bacillota</taxon>
        <taxon>Bacilli</taxon>
        <taxon>Bacillales</taxon>
        <taxon>Bacillaceae</taxon>
        <taxon>Streptohalobacillus</taxon>
    </lineage>
</organism>
<protein>
    <submittedName>
        <fullName evidence="8">BglG family transcriptional antiterminator</fullName>
    </submittedName>
</protein>
<dbReference type="Gene3D" id="1.10.10.10">
    <property type="entry name" value="Winged helix-like DNA-binding domain superfamily/Winged helix DNA-binding domain"/>
    <property type="match status" value="2"/>
</dbReference>
<dbReference type="Pfam" id="PF00359">
    <property type="entry name" value="PTS_EIIA_2"/>
    <property type="match status" value="1"/>
</dbReference>
<keyword evidence="2" id="KW-0677">Repeat</keyword>
<dbReference type="InterPro" id="IPR003501">
    <property type="entry name" value="PTS_EIIB_2/3"/>
</dbReference>
<dbReference type="Pfam" id="PF00874">
    <property type="entry name" value="PRD"/>
    <property type="match status" value="1"/>
</dbReference>
<dbReference type="Proteomes" id="UP000247922">
    <property type="component" value="Unassembled WGS sequence"/>
</dbReference>
<evidence type="ECO:0000259" key="5">
    <source>
        <dbReference type="PROSITE" id="PS51094"/>
    </source>
</evidence>
<proteinExistence type="predicted"/>
<dbReference type="InterPro" id="IPR002178">
    <property type="entry name" value="PTS_EIIA_type-2_dom"/>
</dbReference>
<evidence type="ECO:0000259" key="6">
    <source>
        <dbReference type="PROSITE" id="PS51099"/>
    </source>
</evidence>
<dbReference type="GO" id="GO:0008982">
    <property type="term" value="F:protein-N(PI)-phosphohistidine-sugar phosphotransferase activity"/>
    <property type="evidence" value="ECO:0007669"/>
    <property type="project" value="InterPro"/>
</dbReference>
<dbReference type="PROSITE" id="PS51099">
    <property type="entry name" value="PTS_EIIB_TYPE_2"/>
    <property type="match status" value="1"/>
</dbReference>
<dbReference type="GO" id="GO:0006355">
    <property type="term" value="P:regulation of DNA-templated transcription"/>
    <property type="evidence" value="ECO:0007669"/>
    <property type="project" value="InterPro"/>
</dbReference>
<dbReference type="SUPFAM" id="SSF52794">
    <property type="entry name" value="PTS system IIB component-like"/>
    <property type="match status" value="1"/>
</dbReference>
<evidence type="ECO:0000256" key="4">
    <source>
        <dbReference type="ARBA" id="ARBA00023163"/>
    </source>
</evidence>
<sequence length="644" mass="74023">MLTERQKRLFELLVSQQDFQTVEFFSSKLGVSSRTVHSELEEVQKHIERKGGILEKKRGVGILYKKDHETGTPPSLENEDLYNLKNRRMKIMELLLFSDRKVSFNSLSEKFLVSKTSIIKDLEFIMSILKIDSNLQLKSDITGTELFGNEEDIQKAHLQFVRYVLHASDYCPDDVVEKKIKLLEGFYGSQVISVCSNILYSFIRENLNAISDHYIQNMLNIFVVLVYRISNGHHIKHNNNRLMTGNQQFFDDSAVKMIHKASLRLGFSYENTDVEYLSMHLVSNRVKPVPDERIDTDVTEALIEKVSALLSINFSDDAKLEDQLKKHIPAMIYRLKSHNKTDNPFVNQIKQEFSLTFNVIWLAVSEFEEQLQVTFNEEEISFLTMYFQAAIERANRNKKLLIICQMGIATSELLMNRIKNVIPSLDRVEVASLPELEQMDIKAFDLIISTIKINVPDVPVILVSPLLTNEDVEKIKQSGYRPSMVKQQPQAFVGSELGKHLNKEMIVYQSDFSTREDLINTVGQSLIDNRYVTEAFIESLKEREKLGGTDLPSGTATPHGNPTFVNETIVALVKNKKKIKWDKYYVDIVFVICIAPKDKQLTRSLLSDVYNVVDNKKVLSELRKQKSKQAFINVLGSDEFDQLR</sequence>
<evidence type="ECO:0000256" key="1">
    <source>
        <dbReference type="ARBA" id="ARBA00022679"/>
    </source>
</evidence>
<dbReference type="Gene3D" id="3.40.930.10">
    <property type="entry name" value="Mannitol-specific EII, Chain A"/>
    <property type="match status" value="1"/>
</dbReference>
<dbReference type="InterPro" id="IPR013011">
    <property type="entry name" value="PTS_EIIB_2"/>
</dbReference>
<evidence type="ECO:0000259" key="7">
    <source>
        <dbReference type="PROSITE" id="PS51372"/>
    </source>
</evidence>
<dbReference type="RefSeq" id="WP_110251515.1">
    <property type="nucleotide sequence ID" value="NZ_QJJR01000007.1"/>
</dbReference>
<dbReference type="SUPFAM" id="SSF63520">
    <property type="entry name" value="PTS-regulatory domain, PRD"/>
    <property type="match status" value="1"/>
</dbReference>
<dbReference type="InterPro" id="IPR036095">
    <property type="entry name" value="PTS_EIIB-like_sf"/>
</dbReference>
<evidence type="ECO:0000256" key="2">
    <source>
        <dbReference type="ARBA" id="ARBA00022737"/>
    </source>
</evidence>
<dbReference type="InterPro" id="IPR036634">
    <property type="entry name" value="PRD_sf"/>
</dbReference>
<evidence type="ECO:0000313" key="9">
    <source>
        <dbReference type="Proteomes" id="UP000247922"/>
    </source>
</evidence>
<dbReference type="PROSITE" id="PS51372">
    <property type="entry name" value="PRD_2"/>
    <property type="match status" value="1"/>
</dbReference>
<gene>
    <name evidence="8" type="ORF">DES38_10786</name>
</gene>
<evidence type="ECO:0000313" key="8">
    <source>
        <dbReference type="EMBL" id="PXW90954.1"/>
    </source>
</evidence>
<dbReference type="InterPro" id="IPR011608">
    <property type="entry name" value="PRD"/>
</dbReference>
<dbReference type="Gene3D" id="1.10.1790.10">
    <property type="entry name" value="PRD domain"/>
    <property type="match status" value="1"/>
</dbReference>
<dbReference type="Pfam" id="PF02302">
    <property type="entry name" value="PTS_IIB"/>
    <property type="match status" value="1"/>
</dbReference>
<feature type="domain" description="PRD" evidence="7">
    <location>
        <begin position="290"/>
        <end position="397"/>
    </location>
</feature>
<accession>A0A2V3WCV8</accession>
<feature type="domain" description="PTS EIIB type-2" evidence="6">
    <location>
        <begin position="398"/>
        <end position="487"/>
    </location>
</feature>